<accession>A0ACC3DSK7</accession>
<dbReference type="Proteomes" id="UP001186974">
    <property type="component" value="Unassembled WGS sequence"/>
</dbReference>
<organism evidence="1 2">
    <name type="scientific">Coniosporium uncinatum</name>
    <dbReference type="NCBI Taxonomy" id="93489"/>
    <lineage>
        <taxon>Eukaryota</taxon>
        <taxon>Fungi</taxon>
        <taxon>Dikarya</taxon>
        <taxon>Ascomycota</taxon>
        <taxon>Pezizomycotina</taxon>
        <taxon>Dothideomycetes</taxon>
        <taxon>Dothideomycetes incertae sedis</taxon>
        <taxon>Coniosporium</taxon>
    </lineage>
</organism>
<name>A0ACC3DSK7_9PEZI</name>
<evidence type="ECO:0000313" key="2">
    <source>
        <dbReference type="Proteomes" id="UP001186974"/>
    </source>
</evidence>
<proteinExistence type="predicted"/>
<keyword evidence="2" id="KW-1185">Reference proteome</keyword>
<reference evidence="1" key="1">
    <citation type="submission" date="2024-09" db="EMBL/GenBank/DDBJ databases">
        <title>Black Yeasts Isolated from many extreme environments.</title>
        <authorList>
            <person name="Coleine C."/>
            <person name="Stajich J.E."/>
            <person name="Selbmann L."/>
        </authorList>
    </citation>
    <scope>NUCLEOTIDE SEQUENCE</scope>
    <source>
        <strain evidence="1">CCFEE 5737</strain>
    </source>
</reference>
<gene>
    <name evidence="1" type="ORF">LTS18_004177</name>
</gene>
<evidence type="ECO:0000313" key="1">
    <source>
        <dbReference type="EMBL" id="KAK3079669.1"/>
    </source>
</evidence>
<dbReference type="EMBL" id="JAWDJW010000987">
    <property type="protein sequence ID" value="KAK3079669.1"/>
    <property type="molecule type" value="Genomic_DNA"/>
</dbReference>
<sequence length="223" mass="25302">MAEVPIIRLATREDVGEILSMIKELAEFEHALDKVEATESSLLETLAFAPSRHRHHHDHHRDQNNSSSSNNKQDSHAHNSLPPPDAPLSGSAHNPPHQNSGYAKTLLLQDPSTAEVAGMALFYHTYSTWQARPGIYLEDLFIRTAHRRKGYATMLLQELARETERIRGGRLEWSCLKWNQNALDFYEGEKVGARQLEEWTGLRVDGGELDKLGKAGRGRYRRM</sequence>
<comment type="caution">
    <text evidence="1">The sequence shown here is derived from an EMBL/GenBank/DDBJ whole genome shotgun (WGS) entry which is preliminary data.</text>
</comment>
<protein>
    <submittedName>
        <fullName evidence="1">Uncharacterized protein</fullName>
    </submittedName>
</protein>